<evidence type="ECO:0000256" key="2">
    <source>
        <dbReference type="ARBA" id="ARBA00022840"/>
    </source>
</evidence>
<dbReference type="EMBL" id="JAKMXF010000066">
    <property type="protein sequence ID" value="KAI6659219.1"/>
    <property type="molecule type" value="Genomic_DNA"/>
</dbReference>
<dbReference type="PROSITE" id="PS00107">
    <property type="entry name" value="PROTEIN_KINASE_ATP"/>
    <property type="match status" value="1"/>
</dbReference>
<proteinExistence type="inferred from homology"/>
<keyword evidence="1 3" id="KW-0547">Nucleotide-binding</keyword>
<accession>A0AAV7KDM6</accession>
<dbReference type="AlphaFoldDB" id="A0AAV7KDM6"/>
<dbReference type="SUPFAM" id="SSF56112">
    <property type="entry name" value="Protein kinase-like (PK-like)"/>
    <property type="match status" value="1"/>
</dbReference>
<sequence>MITIMQKFDLSYKLNYNKLQNIKDSRNNIQLKERNKGYDIYNVIGHGTYAKVKLGRCRATGNNVAIKIIKVKDTPLNYSTKFMPREIEIITKLNHQNITCVREVIENESKIFIVMDLARDGDLLHFINKRGPQKEDVCRYIYRQMLEALKYLHTNGIAHRDLKCENILLDPGLKVKITDFGFAINMRRDQMLSTSCGSFAYACPEILKGLPYDGRCADVWSSGIILYALLCGCLPYDGNSARMLVKQIRTTLKLPEKLSYTAKLLVNEILREEGHQRLKVKDIIKHPFMQA</sequence>
<evidence type="ECO:0000256" key="4">
    <source>
        <dbReference type="RuleBase" id="RU000304"/>
    </source>
</evidence>
<name>A0AAV7KDM6_9METZ</name>
<dbReference type="PIRSF" id="PIRSF000654">
    <property type="entry name" value="Integrin-linked_kinase"/>
    <property type="match status" value="1"/>
</dbReference>
<reference evidence="6 7" key="1">
    <citation type="journal article" date="2023" name="BMC Biol.">
        <title>The compact genome of the sponge Oopsacas minuta (Hexactinellida) is lacking key metazoan core genes.</title>
        <authorList>
            <person name="Santini S."/>
            <person name="Schenkelaars Q."/>
            <person name="Jourda C."/>
            <person name="Duchesne M."/>
            <person name="Belahbib H."/>
            <person name="Rocher C."/>
            <person name="Selva M."/>
            <person name="Riesgo A."/>
            <person name="Vervoort M."/>
            <person name="Leys S.P."/>
            <person name="Kodjabachian L."/>
            <person name="Le Bivic A."/>
            <person name="Borchiellini C."/>
            <person name="Claverie J.M."/>
            <person name="Renard E."/>
        </authorList>
    </citation>
    <scope>NUCLEOTIDE SEQUENCE [LARGE SCALE GENOMIC DNA]</scope>
    <source>
        <strain evidence="6">SPO-2</strain>
    </source>
</reference>
<dbReference type="InterPro" id="IPR011009">
    <property type="entry name" value="Kinase-like_dom_sf"/>
</dbReference>
<dbReference type="InterPro" id="IPR017441">
    <property type="entry name" value="Protein_kinase_ATP_BS"/>
</dbReference>
<keyword evidence="7" id="KW-1185">Reference proteome</keyword>
<dbReference type="PROSITE" id="PS50011">
    <property type="entry name" value="PROTEIN_KINASE_DOM"/>
    <property type="match status" value="1"/>
</dbReference>
<dbReference type="GO" id="GO:0005737">
    <property type="term" value="C:cytoplasm"/>
    <property type="evidence" value="ECO:0007669"/>
    <property type="project" value="TreeGrafter"/>
</dbReference>
<dbReference type="InterPro" id="IPR008271">
    <property type="entry name" value="Ser/Thr_kinase_AS"/>
</dbReference>
<comment type="similarity">
    <text evidence="4">Belongs to the protein kinase superfamily.</text>
</comment>
<dbReference type="Proteomes" id="UP001165289">
    <property type="component" value="Unassembled WGS sequence"/>
</dbReference>
<dbReference type="Gene3D" id="1.10.510.10">
    <property type="entry name" value="Transferase(Phosphotransferase) domain 1"/>
    <property type="match status" value="1"/>
</dbReference>
<evidence type="ECO:0000313" key="7">
    <source>
        <dbReference type="Proteomes" id="UP001165289"/>
    </source>
</evidence>
<evidence type="ECO:0000256" key="1">
    <source>
        <dbReference type="ARBA" id="ARBA00022741"/>
    </source>
</evidence>
<dbReference type="InterPro" id="IPR000719">
    <property type="entry name" value="Prot_kinase_dom"/>
</dbReference>
<keyword evidence="6" id="KW-0418">Kinase</keyword>
<dbReference type="PANTHER" id="PTHR24346">
    <property type="entry name" value="MAP/MICROTUBULE AFFINITY-REGULATING KINASE"/>
    <property type="match status" value="1"/>
</dbReference>
<dbReference type="GO" id="GO:0035556">
    <property type="term" value="P:intracellular signal transduction"/>
    <property type="evidence" value="ECO:0007669"/>
    <property type="project" value="TreeGrafter"/>
</dbReference>
<dbReference type="Pfam" id="PF00069">
    <property type="entry name" value="Pkinase"/>
    <property type="match status" value="1"/>
</dbReference>
<evidence type="ECO:0000313" key="6">
    <source>
        <dbReference type="EMBL" id="KAI6659219.1"/>
    </source>
</evidence>
<dbReference type="PANTHER" id="PTHR24346:SF84">
    <property type="entry name" value="TESTIS SPECIFIC SERINE KINASE 5"/>
    <property type="match status" value="1"/>
</dbReference>
<dbReference type="GO" id="GO:0005524">
    <property type="term" value="F:ATP binding"/>
    <property type="evidence" value="ECO:0007669"/>
    <property type="project" value="UniProtKB-UniRule"/>
</dbReference>
<keyword evidence="6" id="KW-0808">Transferase</keyword>
<dbReference type="GO" id="GO:0050321">
    <property type="term" value="F:tau-protein kinase activity"/>
    <property type="evidence" value="ECO:0007669"/>
    <property type="project" value="TreeGrafter"/>
</dbReference>
<feature type="binding site" evidence="3">
    <location>
        <position position="67"/>
    </location>
    <ligand>
        <name>ATP</name>
        <dbReference type="ChEBI" id="CHEBI:30616"/>
    </ligand>
</feature>
<gene>
    <name evidence="6" type="ORF">LOD99_14892</name>
</gene>
<keyword evidence="4" id="KW-0723">Serine/threonine-protein kinase</keyword>
<feature type="domain" description="Protein kinase" evidence="5">
    <location>
        <begin position="38"/>
        <end position="289"/>
    </location>
</feature>
<keyword evidence="2 3" id="KW-0067">ATP-binding</keyword>
<protein>
    <submittedName>
        <fullName evidence="6">Testis-specific serine/threonine-protein kinase 3-like</fullName>
    </submittedName>
</protein>
<dbReference type="PROSITE" id="PS00108">
    <property type="entry name" value="PROTEIN_KINASE_ST"/>
    <property type="match status" value="1"/>
</dbReference>
<comment type="caution">
    <text evidence="6">The sequence shown here is derived from an EMBL/GenBank/DDBJ whole genome shotgun (WGS) entry which is preliminary data.</text>
</comment>
<dbReference type="GO" id="GO:0000226">
    <property type="term" value="P:microtubule cytoskeleton organization"/>
    <property type="evidence" value="ECO:0007669"/>
    <property type="project" value="TreeGrafter"/>
</dbReference>
<evidence type="ECO:0000259" key="5">
    <source>
        <dbReference type="PROSITE" id="PS50011"/>
    </source>
</evidence>
<evidence type="ECO:0000256" key="3">
    <source>
        <dbReference type="PROSITE-ProRule" id="PRU10141"/>
    </source>
</evidence>
<dbReference type="SMART" id="SM00220">
    <property type="entry name" value="S_TKc"/>
    <property type="match status" value="1"/>
</dbReference>
<organism evidence="6 7">
    <name type="scientific">Oopsacas minuta</name>
    <dbReference type="NCBI Taxonomy" id="111878"/>
    <lineage>
        <taxon>Eukaryota</taxon>
        <taxon>Metazoa</taxon>
        <taxon>Porifera</taxon>
        <taxon>Hexactinellida</taxon>
        <taxon>Hexasterophora</taxon>
        <taxon>Lyssacinosida</taxon>
        <taxon>Leucopsacidae</taxon>
        <taxon>Oopsacas</taxon>
    </lineage>
</organism>
<dbReference type="FunFam" id="1.10.510.10:FF:000571">
    <property type="entry name" value="Maternal embryonic leucine zipper kinase"/>
    <property type="match status" value="1"/>
</dbReference>